<dbReference type="Proteomes" id="UP000324222">
    <property type="component" value="Unassembled WGS sequence"/>
</dbReference>
<proteinExistence type="predicted"/>
<evidence type="ECO:0000313" key="3">
    <source>
        <dbReference type="Proteomes" id="UP000324222"/>
    </source>
</evidence>
<sequence>MEEELLREQMECYDIHTRILGTSPFPLPLPPSFRPFSHSPALPCSLPSLPHPRSLFHIPSSLFPSHPARSWPPPPHPAHPTSPDRTHVTSRSLPPAKPLPHLLQTSYFTSIFSLHSCSVIFITTRHCGEQVCGAETREVGRERDRLQNENYVN</sequence>
<dbReference type="EMBL" id="VSRR010003815">
    <property type="protein sequence ID" value="MPC37560.1"/>
    <property type="molecule type" value="Genomic_DNA"/>
</dbReference>
<comment type="caution">
    <text evidence="2">The sequence shown here is derived from an EMBL/GenBank/DDBJ whole genome shotgun (WGS) entry which is preliminary data.</text>
</comment>
<gene>
    <name evidence="2" type="ORF">E2C01_031046</name>
</gene>
<evidence type="ECO:0000256" key="1">
    <source>
        <dbReference type="SAM" id="MobiDB-lite"/>
    </source>
</evidence>
<feature type="region of interest" description="Disordered" evidence="1">
    <location>
        <begin position="66"/>
        <end position="95"/>
    </location>
</feature>
<organism evidence="2 3">
    <name type="scientific">Portunus trituberculatus</name>
    <name type="common">Swimming crab</name>
    <name type="synonym">Neptunus trituberculatus</name>
    <dbReference type="NCBI Taxonomy" id="210409"/>
    <lineage>
        <taxon>Eukaryota</taxon>
        <taxon>Metazoa</taxon>
        <taxon>Ecdysozoa</taxon>
        <taxon>Arthropoda</taxon>
        <taxon>Crustacea</taxon>
        <taxon>Multicrustacea</taxon>
        <taxon>Malacostraca</taxon>
        <taxon>Eumalacostraca</taxon>
        <taxon>Eucarida</taxon>
        <taxon>Decapoda</taxon>
        <taxon>Pleocyemata</taxon>
        <taxon>Brachyura</taxon>
        <taxon>Eubrachyura</taxon>
        <taxon>Portunoidea</taxon>
        <taxon>Portunidae</taxon>
        <taxon>Portuninae</taxon>
        <taxon>Portunus</taxon>
    </lineage>
</organism>
<reference evidence="2 3" key="1">
    <citation type="submission" date="2019-05" db="EMBL/GenBank/DDBJ databases">
        <title>Another draft genome of Portunus trituberculatus and its Hox gene families provides insights of decapod evolution.</title>
        <authorList>
            <person name="Jeong J.-H."/>
            <person name="Song I."/>
            <person name="Kim S."/>
            <person name="Choi T."/>
            <person name="Kim D."/>
            <person name="Ryu S."/>
            <person name="Kim W."/>
        </authorList>
    </citation>
    <scope>NUCLEOTIDE SEQUENCE [LARGE SCALE GENOMIC DNA]</scope>
    <source>
        <tissue evidence="2">Muscle</tissue>
    </source>
</reference>
<evidence type="ECO:0000313" key="2">
    <source>
        <dbReference type="EMBL" id="MPC37560.1"/>
    </source>
</evidence>
<protein>
    <submittedName>
        <fullName evidence="2">Uncharacterized protein</fullName>
    </submittedName>
</protein>
<dbReference type="AlphaFoldDB" id="A0A5B7ES14"/>
<feature type="compositionally biased region" description="Pro residues" evidence="1">
    <location>
        <begin position="70"/>
        <end position="80"/>
    </location>
</feature>
<keyword evidence="3" id="KW-1185">Reference proteome</keyword>
<name>A0A5B7ES14_PORTR</name>
<accession>A0A5B7ES14</accession>